<dbReference type="Proteomes" id="UP000008037">
    <property type="component" value="Chromosome"/>
</dbReference>
<dbReference type="EMBL" id="CP002408">
    <property type="protein sequence ID" value="AFU57127.1"/>
    <property type="molecule type" value="Genomic_DNA"/>
</dbReference>
<accession>K0IH32</accession>
<proteinExistence type="predicted"/>
<dbReference type="GeneID" id="13796354"/>
<dbReference type="InParanoid" id="K0IH32"/>
<dbReference type="HOGENOM" id="CLU_176749_0_0_2"/>
<keyword evidence="2" id="KW-1185">Reference proteome</keyword>
<dbReference type="KEGG" id="nga:Ngar_c01780"/>
<dbReference type="RefSeq" id="WP_015017700.1">
    <property type="nucleotide sequence ID" value="NC_018719.1"/>
</dbReference>
<dbReference type="BioCyc" id="CNIT1237085:G1324-178-MONOMER"/>
<protein>
    <submittedName>
        <fullName evidence="1">Uncharacterized protein</fullName>
    </submittedName>
</protein>
<name>K0IH32_NITGG</name>
<dbReference type="OrthoDB" id="4260at2157"/>
<sequence length="73" mass="8571">MAALEQEFRKRAGETIENYLSILGGTFPNRQNLVNTWKYEHKDDFMYGLRSTDGLIVGYFRGIYDRVPSDEEF</sequence>
<evidence type="ECO:0000313" key="1">
    <source>
        <dbReference type="EMBL" id="AFU57127.1"/>
    </source>
</evidence>
<organism evidence="1 2">
    <name type="scientific">Nitrososphaera gargensis (strain Ga9.2)</name>
    <dbReference type="NCBI Taxonomy" id="1237085"/>
    <lineage>
        <taxon>Archaea</taxon>
        <taxon>Nitrososphaerota</taxon>
        <taxon>Nitrososphaeria</taxon>
        <taxon>Nitrososphaerales</taxon>
        <taxon>Nitrososphaeraceae</taxon>
        <taxon>Nitrososphaera</taxon>
    </lineage>
</organism>
<evidence type="ECO:0000313" key="2">
    <source>
        <dbReference type="Proteomes" id="UP000008037"/>
    </source>
</evidence>
<reference evidence="1 2" key="1">
    <citation type="journal article" date="2012" name="Environ. Microbiol.">
        <title>The genome of the ammonia-oxidizing Candidatus Nitrososphaera gargensis: insights into metabolic versatility and environmental adaptations.</title>
        <authorList>
            <person name="Spang A."/>
            <person name="Poehlein A."/>
            <person name="Offre P."/>
            <person name="Zumbragel S."/>
            <person name="Haider S."/>
            <person name="Rychlik N."/>
            <person name="Nowka B."/>
            <person name="Schmeisser C."/>
            <person name="Lebedeva E.V."/>
            <person name="Rattei T."/>
            <person name="Bohm C."/>
            <person name="Schmid M."/>
            <person name="Galushko A."/>
            <person name="Hatzenpichler R."/>
            <person name="Weinmaier T."/>
            <person name="Daniel R."/>
            <person name="Schleper C."/>
            <person name="Spieck E."/>
            <person name="Streit W."/>
            <person name="Wagner M."/>
        </authorList>
    </citation>
    <scope>NUCLEOTIDE SEQUENCE [LARGE SCALE GENOMIC DNA]</scope>
    <source>
        <strain evidence="2">Ga9.2</strain>
    </source>
</reference>
<dbReference type="AlphaFoldDB" id="K0IH32"/>
<gene>
    <name evidence="1" type="ordered locus">Ngar_c01780</name>
</gene>